<reference evidence="1 2" key="1">
    <citation type="journal article" date="2019" name="Sci. Rep.">
        <title>Nanopore sequencing improves the draft genome of the human pathogenic amoeba Naegleria fowleri.</title>
        <authorList>
            <person name="Liechti N."/>
            <person name="Schurch N."/>
            <person name="Bruggmann R."/>
            <person name="Wittwer M."/>
        </authorList>
    </citation>
    <scope>NUCLEOTIDE SEQUENCE [LARGE SCALE GENOMIC DNA]</scope>
    <source>
        <strain evidence="1 2">ATCC 30894</strain>
    </source>
</reference>
<dbReference type="Proteomes" id="UP000444721">
    <property type="component" value="Unassembled WGS sequence"/>
</dbReference>
<protein>
    <submittedName>
        <fullName evidence="1">Uncharacterized protein</fullName>
    </submittedName>
</protein>
<dbReference type="VEuPathDB" id="AmoebaDB:FDP41_009441"/>
<proteinExistence type="predicted"/>
<name>A0A6A5BF36_NAEFO</name>
<dbReference type="GeneID" id="68116657"/>
<evidence type="ECO:0000313" key="1">
    <source>
        <dbReference type="EMBL" id="KAF0972538.1"/>
    </source>
</evidence>
<comment type="caution">
    <text evidence="1">The sequence shown here is derived from an EMBL/GenBank/DDBJ whole genome shotgun (WGS) entry which is preliminary data.</text>
</comment>
<gene>
    <name evidence="1" type="ORF">FDP41_009441</name>
</gene>
<evidence type="ECO:0000313" key="2">
    <source>
        <dbReference type="Proteomes" id="UP000444721"/>
    </source>
</evidence>
<dbReference type="VEuPathDB" id="AmoebaDB:NfTy_024380"/>
<keyword evidence="2" id="KW-1185">Reference proteome</keyword>
<accession>A0A6A5BF36</accession>
<dbReference type="AlphaFoldDB" id="A0A6A5BF36"/>
<sequence length="103" mass="11280">MSENQTALGDEDTNHLRHHASIKEVAIRPHTANKSLSAQKSAHDKWREEMENEILEAPSSVNIANLSEIQPSPPSIYNSPMLSQPEVSNITTTSGVSVLIPQP</sequence>
<organism evidence="1 2">
    <name type="scientific">Naegleria fowleri</name>
    <name type="common">Brain eating amoeba</name>
    <dbReference type="NCBI Taxonomy" id="5763"/>
    <lineage>
        <taxon>Eukaryota</taxon>
        <taxon>Discoba</taxon>
        <taxon>Heterolobosea</taxon>
        <taxon>Tetramitia</taxon>
        <taxon>Eutetramitia</taxon>
        <taxon>Vahlkampfiidae</taxon>
        <taxon>Naegleria</taxon>
    </lineage>
</organism>
<dbReference type="RefSeq" id="XP_044557252.1">
    <property type="nucleotide sequence ID" value="XM_044713400.1"/>
</dbReference>
<dbReference type="EMBL" id="VFQX01000068">
    <property type="protein sequence ID" value="KAF0972538.1"/>
    <property type="molecule type" value="Genomic_DNA"/>
</dbReference>